<sequence>MFLTRINLFILLCFICDVSAENQLKVVLEKAISNSCKSSYYVGKDVENFQICFGNDIRNIMNNVDAATVNSICKLDVTRCFKQLSEAVKDCLSPTQHKEIFEDPVKAIAAGHNYVCSNNAQPLKNFTMRQPLCPYHLAVGHLSDKCKDKIIKEELFTQSFQSDIGTACGERVEFLRCWVDAYDDCNDRIGSNFFKNLGVEMLEPTPCKSLVSSMKPTVSANLIMPSSPSTLMKRPKDSSKDSSDAIKLVSSLLHFPILYLPVLCRFS</sequence>
<organism evidence="2 3">
    <name type="scientific">Strigamia maritima</name>
    <name type="common">European centipede</name>
    <name type="synonym">Geophilus maritimus</name>
    <dbReference type="NCBI Taxonomy" id="126957"/>
    <lineage>
        <taxon>Eukaryota</taxon>
        <taxon>Metazoa</taxon>
        <taxon>Ecdysozoa</taxon>
        <taxon>Arthropoda</taxon>
        <taxon>Myriapoda</taxon>
        <taxon>Chilopoda</taxon>
        <taxon>Pleurostigmophora</taxon>
        <taxon>Geophilomorpha</taxon>
        <taxon>Linotaeniidae</taxon>
        <taxon>Strigamia</taxon>
    </lineage>
</organism>
<proteinExistence type="predicted"/>
<dbReference type="HOGENOM" id="CLU_1043221_0_0_1"/>
<keyword evidence="1" id="KW-0732">Signal</keyword>
<accession>T1J5L3</accession>
<dbReference type="EnsemblMetazoa" id="SMAR008917-RA">
    <property type="protein sequence ID" value="SMAR008917-PA"/>
    <property type="gene ID" value="SMAR008917"/>
</dbReference>
<reference evidence="3" key="1">
    <citation type="submission" date="2011-05" db="EMBL/GenBank/DDBJ databases">
        <authorList>
            <person name="Richards S.R."/>
            <person name="Qu J."/>
            <person name="Jiang H."/>
            <person name="Jhangiani S.N."/>
            <person name="Agravi P."/>
            <person name="Goodspeed R."/>
            <person name="Gross S."/>
            <person name="Mandapat C."/>
            <person name="Jackson L."/>
            <person name="Mathew T."/>
            <person name="Pu L."/>
            <person name="Thornton R."/>
            <person name="Saada N."/>
            <person name="Wilczek-Boney K.B."/>
            <person name="Lee S."/>
            <person name="Kovar C."/>
            <person name="Wu Y."/>
            <person name="Scherer S.E."/>
            <person name="Worley K.C."/>
            <person name="Muzny D.M."/>
            <person name="Gibbs R."/>
        </authorList>
    </citation>
    <scope>NUCLEOTIDE SEQUENCE</scope>
    <source>
        <strain evidence="3">Brora</strain>
    </source>
</reference>
<dbReference type="Proteomes" id="UP000014500">
    <property type="component" value="Unassembled WGS sequence"/>
</dbReference>
<keyword evidence="3" id="KW-1185">Reference proteome</keyword>
<evidence type="ECO:0000256" key="1">
    <source>
        <dbReference type="SAM" id="SignalP"/>
    </source>
</evidence>
<evidence type="ECO:0000313" key="2">
    <source>
        <dbReference type="EnsemblMetazoa" id="SMAR008917-PA"/>
    </source>
</evidence>
<dbReference type="EMBL" id="JH431865">
    <property type="status" value="NOT_ANNOTATED_CDS"/>
    <property type="molecule type" value="Genomic_DNA"/>
</dbReference>
<name>T1J5L3_STRMM</name>
<dbReference type="PhylomeDB" id="T1J5L3"/>
<reference evidence="2" key="2">
    <citation type="submission" date="2015-02" db="UniProtKB">
        <authorList>
            <consortium name="EnsemblMetazoa"/>
        </authorList>
    </citation>
    <scope>IDENTIFICATION</scope>
</reference>
<protein>
    <recommendedName>
        <fullName evidence="4">DUF19 domain-containing protein</fullName>
    </recommendedName>
</protein>
<evidence type="ECO:0008006" key="4">
    <source>
        <dbReference type="Google" id="ProtNLM"/>
    </source>
</evidence>
<dbReference type="AlphaFoldDB" id="T1J5L3"/>
<feature type="chain" id="PRO_5004579965" description="DUF19 domain-containing protein" evidence="1">
    <location>
        <begin position="21"/>
        <end position="267"/>
    </location>
</feature>
<evidence type="ECO:0000313" key="3">
    <source>
        <dbReference type="Proteomes" id="UP000014500"/>
    </source>
</evidence>
<feature type="signal peptide" evidence="1">
    <location>
        <begin position="1"/>
        <end position="20"/>
    </location>
</feature>